<accession>A0A9P5NV75</accession>
<proteinExistence type="predicted"/>
<sequence length="92" mass="10175">MIEPSFPIILFSRTPLPALLLILRPSPFHSSPCVFPLFLPTKTETKTSAAIITTTHHHTATFSLPRRSSDLGCRICSPALIIVNINVNMNIH</sequence>
<dbReference type="AlphaFoldDB" id="A0A9P5NV75"/>
<evidence type="ECO:0000313" key="1">
    <source>
        <dbReference type="EMBL" id="KAF8909762.1"/>
    </source>
</evidence>
<name>A0A9P5NV75_GYMJU</name>
<organism evidence="1 2">
    <name type="scientific">Gymnopilus junonius</name>
    <name type="common">Spectacular rustgill mushroom</name>
    <name type="synonym">Gymnopilus spectabilis subsp. junonius</name>
    <dbReference type="NCBI Taxonomy" id="109634"/>
    <lineage>
        <taxon>Eukaryota</taxon>
        <taxon>Fungi</taxon>
        <taxon>Dikarya</taxon>
        <taxon>Basidiomycota</taxon>
        <taxon>Agaricomycotina</taxon>
        <taxon>Agaricomycetes</taxon>
        <taxon>Agaricomycetidae</taxon>
        <taxon>Agaricales</taxon>
        <taxon>Agaricineae</taxon>
        <taxon>Hymenogastraceae</taxon>
        <taxon>Gymnopilus</taxon>
    </lineage>
</organism>
<evidence type="ECO:0000313" key="2">
    <source>
        <dbReference type="Proteomes" id="UP000724874"/>
    </source>
</evidence>
<dbReference type="EMBL" id="JADNYJ010000008">
    <property type="protein sequence ID" value="KAF8909762.1"/>
    <property type="molecule type" value="Genomic_DNA"/>
</dbReference>
<gene>
    <name evidence="1" type="ORF">CPB84DRAFT_1765415</name>
</gene>
<protein>
    <submittedName>
        <fullName evidence="1">Uncharacterized protein</fullName>
    </submittedName>
</protein>
<dbReference type="Proteomes" id="UP000724874">
    <property type="component" value="Unassembled WGS sequence"/>
</dbReference>
<reference evidence="1" key="1">
    <citation type="submission" date="2020-11" db="EMBL/GenBank/DDBJ databases">
        <authorList>
            <consortium name="DOE Joint Genome Institute"/>
            <person name="Ahrendt S."/>
            <person name="Riley R."/>
            <person name="Andreopoulos W."/>
            <person name="LaButti K."/>
            <person name="Pangilinan J."/>
            <person name="Ruiz-duenas F.J."/>
            <person name="Barrasa J.M."/>
            <person name="Sanchez-Garcia M."/>
            <person name="Camarero S."/>
            <person name="Miyauchi S."/>
            <person name="Serrano A."/>
            <person name="Linde D."/>
            <person name="Babiker R."/>
            <person name="Drula E."/>
            <person name="Ayuso-Fernandez I."/>
            <person name="Pacheco R."/>
            <person name="Padilla G."/>
            <person name="Ferreira P."/>
            <person name="Barriuso J."/>
            <person name="Kellner H."/>
            <person name="Castanera R."/>
            <person name="Alfaro M."/>
            <person name="Ramirez L."/>
            <person name="Pisabarro A.G."/>
            <person name="Kuo A."/>
            <person name="Tritt A."/>
            <person name="Lipzen A."/>
            <person name="He G."/>
            <person name="Yan M."/>
            <person name="Ng V."/>
            <person name="Cullen D."/>
            <person name="Martin F."/>
            <person name="Rosso M.-N."/>
            <person name="Henrissat B."/>
            <person name="Hibbett D."/>
            <person name="Martinez A.T."/>
            <person name="Grigoriev I.V."/>
        </authorList>
    </citation>
    <scope>NUCLEOTIDE SEQUENCE</scope>
    <source>
        <strain evidence="1">AH 44721</strain>
    </source>
</reference>
<keyword evidence="2" id="KW-1185">Reference proteome</keyword>
<comment type="caution">
    <text evidence="1">The sequence shown here is derived from an EMBL/GenBank/DDBJ whole genome shotgun (WGS) entry which is preliminary data.</text>
</comment>